<sequence>MAVPKRRMSRSNTRSRRSQWKAEVPQLVPVTVGGVEYKVPRRIIGAVRKGLIDPAKI</sequence>
<dbReference type="RefSeq" id="WP_110039714.1">
    <property type="nucleotide sequence ID" value="NZ_JARWOJ010000429.1"/>
</dbReference>
<gene>
    <name evidence="5" type="primary">rpmF</name>
    <name evidence="7" type="ORF">DFR69_10994</name>
</gene>
<dbReference type="GO" id="GO:0006412">
    <property type="term" value="P:translation"/>
    <property type="evidence" value="ECO:0007669"/>
    <property type="project" value="UniProtKB-UniRule"/>
</dbReference>
<organism evidence="7 8">
    <name type="scientific">Nocardia neocaledoniensis</name>
    <dbReference type="NCBI Taxonomy" id="236511"/>
    <lineage>
        <taxon>Bacteria</taxon>
        <taxon>Bacillati</taxon>
        <taxon>Actinomycetota</taxon>
        <taxon>Actinomycetes</taxon>
        <taxon>Mycobacteriales</taxon>
        <taxon>Nocardiaceae</taxon>
        <taxon>Nocardia</taxon>
    </lineage>
</organism>
<dbReference type="GO" id="GO:0003735">
    <property type="term" value="F:structural constituent of ribosome"/>
    <property type="evidence" value="ECO:0007669"/>
    <property type="project" value="InterPro"/>
</dbReference>
<keyword evidence="8" id="KW-1185">Reference proteome</keyword>
<evidence type="ECO:0000256" key="4">
    <source>
        <dbReference type="ARBA" id="ARBA00035178"/>
    </source>
</evidence>
<reference evidence="7 8" key="1">
    <citation type="submission" date="2018-05" db="EMBL/GenBank/DDBJ databases">
        <title>Genomic Encyclopedia of Type Strains, Phase IV (KMG-IV): sequencing the most valuable type-strain genomes for metagenomic binning, comparative biology and taxonomic classification.</title>
        <authorList>
            <person name="Goeker M."/>
        </authorList>
    </citation>
    <scope>NUCLEOTIDE SEQUENCE [LARGE SCALE GENOMIC DNA]</scope>
    <source>
        <strain evidence="7 8">DSM 44717</strain>
    </source>
</reference>
<evidence type="ECO:0000313" key="8">
    <source>
        <dbReference type="Proteomes" id="UP000246410"/>
    </source>
</evidence>
<dbReference type="HAMAP" id="MF_00340">
    <property type="entry name" value="Ribosomal_bL32"/>
    <property type="match status" value="1"/>
</dbReference>
<feature type="region of interest" description="Disordered" evidence="6">
    <location>
        <begin position="1"/>
        <end position="21"/>
    </location>
</feature>
<proteinExistence type="inferred from homology"/>
<dbReference type="SUPFAM" id="SSF57829">
    <property type="entry name" value="Zn-binding ribosomal proteins"/>
    <property type="match status" value="1"/>
</dbReference>
<keyword evidence="2 5" id="KW-0689">Ribosomal protein</keyword>
<evidence type="ECO:0000256" key="6">
    <source>
        <dbReference type="SAM" id="MobiDB-lite"/>
    </source>
</evidence>
<evidence type="ECO:0000256" key="3">
    <source>
        <dbReference type="ARBA" id="ARBA00023274"/>
    </source>
</evidence>
<dbReference type="GO" id="GO:0015934">
    <property type="term" value="C:large ribosomal subunit"/>
    <property type="evidence" value="ECO:0007669"/>
    <property type="project" value="InterPro"/>
</dbReference>
<dbReference type="Proteomes" id="UP000246410">
    <property type="component" value="Unassembled WGS sequence"/>
</dbReference>
<dbReference type="InterPro" id="IPR002677">
    <property type="entry name" value="Ribosomal_bL32"/>
</dbReference>
<comment type="caution">
    <text evidence="7">The sequence shown here is derived from an EMBL/GenBank/DDBJ whole genome shotgun (WGS) entry which is preliminary data.</text>
</comment>
<evidence type="ECO:0000256" key="5">
    <source>
        <dbReference type="HAMAP-Rule" id="MF_00340"/>
    </source>
</evidence>
<dbReference type="EMBL" id="QGTL01000009">
    <property type="protein sequence ID" value="PWV72179.1"/>
    <property type="molecule type" value="Genomic_DNA"/>
</dbReference>
<dbReference type="NCBIfam" id="TIGR01031">
    <property type="entry name" value="rpmF_bact"/>
    <property type="match status" value="1"/>
</dbReference>
<evidence type="ECO:0000256" key="1">
    <source>
        <dbReference type="ARBA" id="ARBA00008560"/>
    </source>
</evidence>
<comment type="similarity">
    <text evidence="1 5">Belongs to the bacterial ribosomal protein bL32 family.</text>
</comment>
<evidence type="ECO:0000256" key="2">
    <source>
        <dbReference type="ARBA" id="ARBA00022980"/>
    </source>
</evidence>
<dbReference type="InterPro" id="IPR011332">
    <property type="entry name" value="Ribosomal_zn-bd"/>
</dbReference>
<name>A0A317NAN0_9NOCA</name>
<dbReference type="Pfam" id="PF01783">
    <property type="entry name" value="Ribosomal_L32p"/>
    <property type="match status" value="1"/>
</dbReference>
<accession>A0A317NAN0</accession>
<dbReference type="AlphaFoldDB" id="A0A317NAN0"/>
<feature type="compositionally biased region" description="Basic residues" evidence="6">
    <location>
        <begin position="1"/>
        <end position="19"/>
    </location>
</feature>
<evidence type="ECO:0000313" key="7">
    <source>
        <dbReference type="EMBL" id="PWV72179.1"/>
    </source>
</evidence>
<protein>
    <recommendedName>
        <fullName evidence="4 5">Large ribosomal subunit protein bL32</fullName>
    </recommendedName>
</protein>
<keyword evidence="3 5" id="KW-0687">Ribonucleoprotein</keyword>